<dbReference type="Proteomes" id="UP000230709">
    <property type="component" value="Chromosome"/>
</dbReference>
<dbReference type="EMBL" id="CP023737">
    <property type="protein sequence ID" value="ATQ67723.1"/>
    <property type="molecule type" value="Genomic_DNA"/>
</dbReference>
<evidence type="ECO:0000313" key="2">
    <source>
        <dbReference type="Proteomes" id="UP000230709"/>
    </source>
</evidence>
<dbReference type="KEGG" id="mtw:CQW49_07335"/>
<dbReference type="STRING" id="595536.GCA_000178815_03688"/>
<protein>
    <submittedName>
        <fullName evidence="1">Uncharacterized protein</fullName>
    </submittedName>
</protein>
<keyword evidence="2" id="KW-1185">Reference proteome</keyword>
<accession>A0A2D2CYA0</accession>
<organism evidence="1 2">
    <name type="scientific">Methylosinus trichosporium (strain ATCC 35070 / NCIMB 11131 / UNIQEM 75 / OB3b)</name>
    <dbReference type="NCBI Taxonomy" id="595536"/>
    <lineage>
        <taxon>Bacteria</taxon>
        <taxon>Pseudomonadati</taxon>
        <taxon>Pseudomonadota</taxon>
        <taxon>Alphaproteobacteria</taxon>
        <taxon>Hyphomicrobiales</taxon>
        <taxon>Methylocystaceae</taxon>
        <taxon>Methylosinus</taxon>
    </lineage>
</organism>
<evidence type="ECO:0000313" key="1">
    <source>
        <dbReference type="EMBL" id="ATQ67723.1"/>
    </source>
</evidence>
<proteinExistence type="predicted"/>
<dbReference type="RefSeq" id="WP_003612656.1">
    <property type="nucleotide sequence ID" value="NZ_ADVE02000001.1"/>
</dbReference>
<reference evidence="2" key="1">
    <citation type="submission" date="2017-10" db="EMBL/GenBank/DDBJ databases">
        <title>Completed PacBio SMRT sequence of Methylosinus trichosporium OB3b reveals presence of a third large plasmid.</title>
        <authorList>
            <person name="Charles T.C."/>
            <person name="Lynch M.D.J."/>
            <person name="Heil J.R."/>
            <person name="Cheng J."/>
        </authorList>
    </citation>
    <scope>NUCLEOTIDE SEQUENCE [LARGE SCALE GENOMIC DNA]</scope>
    <source>
        <strain evidence="2">OB3b</strain>
    </source>
</reference>
<gene>
    <name evidence="1" type="ORF">CQW49_07335</name>
</gene>
<dbReference type="AlphaFoldDB" id="A0A2D2CYA0"/>
<sequence length="252" mass="25747">MAQNPLFIMLPFSVDNPSLPVIPLTQIEPLAPGEPAAWDHWIFGAGETTLTGRVNNHVLTPQGSRAWAPNYVTIPMATGNALVSSKTESATVADTLCCVARIPGALPSGSAVIMGSLGDAVSPNTGGGLFASGSALSQNHRGLSGVITNTGLTLAADIWMFLAVARDFSGASKTTRVLLGGSPLVENGGISGAYNNSAGYQAFGDAYLTTATTAHLDLAEAAIYVGAMSGADMALAYARAKERQAARGIAVL</sequence>
<name>A0A2D2CYA0_METT3</name>